<protein>
    <submittedName>
        <fullName evidence="3">Plasmid stabilization system protein ParE</fullName>
    </submittedName>
</protein>
<dbReference type="EMBL" id="FRCF01000002">
    <property type="protein sequence ID" value="SHL58713.1"/>
    <property type="molecule type" value="Genomic_DNA"/>
</dbReference>
<name>A0A1M7BUX8_9BACL</name>
<comment type="similarity">
    <text evidence="1">Belongs to the RelE toxin family.</text>
</comment>
<keyword evidence="2" id="KW-1277">Toxin-antitoxin system</keyword>
<dbReference type="InterPro" id="IPR035093">
    <property type="entry name" value="RelE/ParE_toxin_dom_sf"/>
</dbReference>
<reference evidence="3 4" key="1">
    <citation type="submission" date="2016-11" db="EMBL/GenBank/DDBJ databases">
        <authorList>
            <person name="Jaros S."/>
            <person name="Januszkiewicz K."/>
            <person name="Wedrychowicz H."/>
        </authorList>
    </citation>
    <scope>NUCLEOTIDE SEQUENCE [LARGE SCALE GENOMIC DNA]</scope>
    <source>
        <strain evidence="3 4">DSM 16010</strain>
    </source>
</reference>
<dbReference type="OrthoDB" id="362857at2"/>
<dbReference type="AlphaFoldDB" id="A0A1M7BUX8"/>
<dbReference type="RefSeq" id="WP_072708117.1">
    <property type="nucleotide sequence ID" value="NZ_FRCF01000002.1"/>
</dbReference>
<dbReference type="Gene3D" id="3.30.2310.20">
    <property type="entry name" value="RelE-like"/>
    <property type="match status" value="1"/>
</dbReference>
<dbReference type="InterPro" id="IPR007712">
    <property type="entry name" value="RelE/ParE_toxin"/>
</dbReference>
<accession>A0A1M7BUX8</accession>
<organism evidence="3 4">
    <name type="scientific">Lacicoccus alkaliphilus DSM 16010</name>
    <dbReference type="NCBI Taxonomy" id="1123231"/>
    <lineage>
        <taxon>Bacteria</taxon>
        <taxon>Bacillati</taxon>
        <taxon>Bacillota</taxon>
        <taxon>Bacilli</taxon>
        <taxon>Bacillales</taxon>
        <taxon>Salinicoccaceae</taxon>
        <taxon>Lacicoccus</taxon>
    </lineage>
</organism>
<dbReference type="Pfam" id="PF05016">
    <property type="entry name" value="ParE_toxin"/>
    <property type="match status" value="1"/>
</dbReference>
<dbReference type="InterPro" id="IPR051803">
    <property type="entry name" value="TA_system_RelE-like_toxin"/>
</dbReference>
<sequence>MGSYKVALLPVAESDLDNILNYILIDDAKAAERVLNRITDALRHLETSSYAGLKVVEESLVHLDLRMIVSDPYIVFYRIIDNTVYIFRVLHEARDYLQILR</sequence>
<gene>
    <name evidence="3" type="ORF">SAMN02745189_00598</name>
</gene>
<evidence type="ECO:0000313" key="3">
    <source>
        <dbReference type="EMBL" id="SHL58713.1"/>
    </source>
</evidence>
<dbReference type="PANTHER" id="PTHR33755">
    <property type="entry name" value="TOXIN PARE1-RELATED"/>
    <property type="match status" value="1"/>
</dbReference>
<keyword evidence="4" id="KW-1185">Reference proteome</keyword>
<evidence type="ECO:0000256" key="2">
    <source>
        <dbReference type="ARBA" id="ARBA00022649"/>
    </source>
</evidence>
<evidence type="ECO:0000313" key="4">
    <source>
        <dbReference type="Proteomes" id="UP000184206"/>
    </source>
</evidence>
<dbReference type="Proteomes" id="UP000184206">
    <property type="component" value="Unassembled WGS sequence"/>
</dbReference>
<evidence type="ECO:0000256" key="1">
    <source>
        <dbReference type="ARBA" id="ARBA00006226"/>
    </source>
</evidence>
<proteinExistence type="inferred from homology"/>